<evidence type="ECO:0000313" key="2">
    <source>
        <dbReference type="Proteomes" id="UP000676853"/>
    </source>
</evidence>
<proteinExistence type="predicted"/>
<name>A0ABS5NFN8_TSUPA</name>
<evidence type="ECO:0000313" key="1">
    <source>
        <dbReference type="EMBL" id="MBS4102412.1"/>
    </source>
</evidence>
<dbReference type="RefSeq" id="WP_212554130.1">
    <property type="nucleotide sequence ID" value="NZ_JAGXOE010000034.1"/>
</dbReference>
<keyword evidence="2" id="KW-1185">Reference proteome</keyword>
<gene>
    <name evidence="1" type="ORF">KFZ73_14335</name>
</gene>
<sequence>MTAYIYRDNIYQTTLTAFFESEAEIYDCDNCTGDYCYCPQPLEFIETNLDTNLVEGFLYGDSEYDVVYDDVRYELLHIEAVLPGDEDRELNEGPLPEVLLRLFLREVEEEYDE</sequence>
<protein>
    <submittedName>
        <fullName evidence="1">Uncharacterized protein</fullName>
    </submittedName>
</protein>
<accession>A0ABS5NFN8</accession>
<organism evidence="1 2">
    <name type="scientific">Tsukamurella paurometabola</name>
    <name type="common">Corynebacterium paurometabolum</name>
    <dbReference type="NCBI Taxonomy" id="2061"/>
    <lineage>
        <taxon>Bacteria</taxon>
        <taxon>Bacillati</taxon>
        <taxon>Actinomycetota</taxon>
        <taxon>Actinomycetes</taxon>
        <taxon>Mycobacteriales</taxon>
        <taxon>Tsukamurellaceae</taxon>
        <taxon>Tsukamurella</taxon>
    </lineage>
</organism>
<reference evidence="1 2" key="1">
    <citation type="submission" date="2021-04" db="EMBL/GenBank/DDBJ databases">
        <title>Whole genome sequence analysis of a thiophenic sulfur metabolizing bacteria.</title>
        <authorList>
            <person name="Akhtar N."/>
            <person name="Akram J."/>
            <person name="Aslam A."/>
        </authorList>
    </citation>
    <scope>NUCLEOTIDE SEQUENCE [LARGE SCALE GENOMIC DNA]</scope>
    <source>
        <strain evidence="1 2">3OW</strain>
    </source>
</reference>
<dbReference type="Proteomes" id="UP000676853">
    <property type="component" value="Unassembled WGS sequence"/>
</dbReference>
<comment type="caution">
    <text evidence="1">The sequence shown here is derived from an EMBL/GenBank/DDBJ whole genome shotgun (WGS) entry which is preliminary data.</text>
</comment>
<dbReference type="EMBL" id="JAGXOE010000034">
    <property type="protein sequence ID" value="MBS4102412.1"/>
    <property type="molecule type" value="Genomic_DNA"/>
</dbReference>